<dbReference type="GO" id="GO:0005634">
    <property type="term" value="C:nucleus"/>
    <property type="evidence" value="ECO:0007669"/>
    <property type="project" value="UniProtKB-ARBA"/>
</dbReference>
<dbReference type="InterPro" id="IPR054722">
    <property type="entry name" value="PolX-like_BBD"/>
</dbReference>
<evidence type="ECO:0000313" key="8">
    <source>
        <dbReference type="Proteomes" id="UP000054481"/>
    </source>
</evidence>
<protein>
    <recommendedName>
        <fullName evidence="6">Integrase catalytic domain-containing protein</fullName>
    </recommendedName>
</protein>
<accession>A0A0F7ZQT8</accession>
<dbReference type="PROSITE" id="PS50994">
    <property type="entry name" value="INTEGRASE"/>
    <property type="match status" value="1"/>
</dbReference>
<dbReference type="CDD" id="cd09272">
    <property type="entry name" value="RNase_HI_RT_Ty1"/>
    <property type="match status" value="1"/>
</dbReference>
<evidence type="ECO:0000256" key="2">
    <source>
        <dbReference type="ARBA" id="ARBA00022750"/>
    </source>
</evidence>
<keyword evidence="8" id="KW-1185">Reference proteome</keyword>
<keyword evidence="4" id="KW-0496">Mitochondrion</keyword>
<keyword evidence="3" id="KW-0694">RNA-binding</keyword>
<gene>
    <name evidence="7" type="ORF">HIM_12174</name>
</gene>
<evidence type="ECO:0000256" key="1">
    <source>
        <dbReference type="ARBA" id="ARBA00004173"/>
    </source>
</evidence>
<feature type="compositionally biased region" description="Low complexity" evidence="5">
    <location>
        <begin position="318"/>
        <end position="335"/>
    </location>
</feature>
<dbReference type="Pfam" id="PF22936">
    <property type="entry name" value="Pol_BBD"/>
    <property type="match status" value="1"/>
</dbReference>
<dbReference type="GO" id="GO:0004190">
    <property type="term" value="F:aspartic-type endopeptidase activity"/>
    <property type="evidence" value="ECO:0007669"/>
    <property type="project" value="UniProtKB-KW"/>
</dbReference>
<feature type="region of interest" description="Disordered" evidence="5">
    <location>
        <begin position="49"/>
        <end position="92"/>
    </location>
</feature>
<dbReference type="InterPro" id="IPR036397">
    <property type="entry name" value="RNaseH_sf"/>
</dbReference>
<keyword evidence="2" id="KW-0645">Protease</keyword>
<evidence type="ECO:0000256" key="3">
    <source>
        <dbReference type="ARBA" id="ARBA00022884"/>
    </source>
</evidence>
<dbReference type="SUPFAM" id="SSF53098">
    <property type="entry name" value="Ribonuclease H-like"/>
    <property type="match status" value="1"/>
</dbReference>
<evidence type="ECO:0000256" key="4">
    <source>
        <dbReference type="ARBA" id="ARBA00023128"/>
    </source>
</evidence>
<dbReference type="GO" id="GO:0005739">
    <property type="term" value="C:mitochondrion"/>
    <property type="evidence" value="ECO:0007669"/>
    <property type="project" value="UniProtKB-SubCell"/>
</dbReference>
<comment type="subcellular location">
    <subcellularLocation>
        <location evidence="1">Mitochondrion</location>
    </subcellularLocation>
</comment>
<organism evidence="7 8">
    <name type="scientific">Hirsutella minnesotensis 3608</name>
    <dbReference type="NCBI Taxonomy" id="1043627"/>
    <lineage>
        <taxon>Eukaryota</taxon>
        <taxon>Fungi</taxon>
        <taxon>Dikarya</taxon>
        <taxon>Ascomycota</taxon>
        <taxon>Pezizomycotina</taxon>
        <taxon>Sordariomycetes</taxon>
        <taxon>Hypocreomycetidae</taxon>
        <taxon>Hypocreales</taxon>
        <taxon>Ophiocordycipitaceae</taxon>
        <taxon>Hirsutella</taxon>
    </lineage>
</organism>
<reference evidence="7 8" key="1">
    <citation type="journal article" date="2014" name="Genome Biol. Evol.">
        <title>Comparative genomics and transcriptomics analyses reveal divergent lifestyle features of nematode endoparasitic fungus Hirsutella minnesotensis.</title>
        <authorList>
            <person name="Lai Y."/>
            <person name="Liu K."/>
            <person name="Zhang X."/>
            <person name="Zhang X."/>
            <person name="Li K."/>
            <person name="Wang N."/>
            <person name="Shu C."/>
            <person name="Wu Y."/>
            <person name="Wang C."/>
            <person name="Bushley K.E."/>
            <person name="Xiang M."/>
            <person name="Liu X."/>
        </authorList>
    </citation>
    <scope>NUCLEOTIDE SEQUENCE [LARGE SCALE GENOMIC DNA]</scope>
    <source>
        <strain evidence="7 8">3608</strain>
    </source>
</reference>
<dbReference type="PANTHER" id="PTHR11439">
    <property type="entry name" value="GAG-POL-RELATED RETROTRANSPOSON"/>
    <property type="match status" value="1"/>
</dbReference>
<feature type="domain" description="Integrase catalytic" evidence="6">
    <location>
        <begin position="659"/>
        <end position="823"/>
    </location>
</feature>
<sequence>METSTSTFPKPSYVLKRPEDWTRWYRQIKNVAQLHYVWQYIDPNSNIIPRKPQRPVFNEGGGHDEPAEEEETGEPANEPNVIEAASPSQTPGIPAFLDIIEIEEEATPDPNQEAINDAALKAAKNTKLGLALTRFEKVTVPNYERELREFQLKTRLLNAASTFVTASISLEYNNFISDAVTARAKLQQLLVKVYPGEWEEKDYAEGSLRKLLSSDLKRCNLLNWVIAVTDAYYLCKDLSSPLGQEREMVQQFLRCVRKRFPSWSDMWHMNYMTASRRKESLPTITEITTSFRNTIAANNSSADGGAFPANFQGQDQEGNNTNNNGSSNGSNGSNGSKEKVKCKWCERNHIPKDNKEPHWRQCFYLLNQAPEWFKRPLNKDLVEKTAKKLEKDPATKEKVEQWRKENAPAGDNQVQEQGAFSSSIMSVAQTKARSSDHTQSDIHGRLLWDTGASGHIFNDPSWFKDLDFNRALELKAGTETIRTDAIGTARVVCDSGFEMLLENASYIPDFHTNVVSVKKFTNKGYLWNNLTGALNNPAGKKMFTTYDRHDQSWVPVKEKGIRGGVFATHKPRGLPKAPPRFPETPKGTVDALWHARMGHPGVATMQHLFGKNDGVNLQGVPDCAVCGIQLQGVQMSDCEICSTTKIKRLISRMSQEPSFPHRPYGVVTFDLFYPGTAYNGINNLGLFSCPHTGMRHSYEVSEKTDLQDIWRGFKEGLNTKFNIKVAFLVSDNETAFFTEEFVNELRTEGTEVRLASPSHHHQNGHAERSGGIVVQLMTTLLAQAGFPLSMWPLAMEAAVYLLNRRPIASKGWKSPLQLLNLWLRDNKQEWAHLPSTGKPRLGHIRTFGCKAFPMTRERTLGKSPKLALRGHIGYLVGFISSTQYLIWVPSLQRNAFINTSHVIFNEDILFGQDQREGVEVQQEEELTWIDQEEATPNFEDEPVPRQQEEAEEPYTEAYFAPIAEESHDQMIPTSFDTSKSQGVLPTPELTPEPVTNAEEITIFAVTSFAHSKPHRDHYLPAPVTYREAIGRPDKSLWIEAMQKEISKLQLQQTFEVVDQPADGPRKIPLMWVFVYKYDAQGYITEHKARIVVRGDQQPHTNLTASACTLAARTFRLLMAITCYFDLNAKQYDFVNAFCNAQIDELVYCRLPDGFKQPGKVWKLRKALYGLRRSPLLWYKELKRFLIGQGFQLVMEDPCVMHTNTIVVFFYVDDFVALFRNGQAADFQAFHDSLIEAYNVKVLGDLRWFIGIEVIRDRPNKKLWLSQKSYIQKIASRFDCTTNSKPVKQPLGLEPLEPFNQASPTNDIELYQALIGSLIYATIITRPDAAFAASRLSQFLQNPSPGHIQQAKRVIEFLYRDVNKVIEFDGHNHTCEAMSDASFADDHRDRKSTQGYAIKLFGGPVVWKSGKQDTVTTSSTEAELLALSQASKELLAFHRLCKEITLDLESKDPAIQCDNQQTIRLLTQEMVTLVTKLRHVDIHHHWLRQEVQNGNLQVDWVPTAHMAADGLTKALQGQKFAEFQRQIGLVDLPLQN</sequence>
<dbReference type="InterPro" id="IPR013103">
    <property type="entry name" value="RVT_2"/>
</dbReference>
<evidence type="ECO:0000259" key="6">
    <source>
        <dbReference type="PROSITE" id="PS50994"/>
    </source>
</evidence>
<keyword evidence="2" id="KW-0378">Hydrolase</keyword>
<dbReference type="InterPro" id="IPR043502">
    <property type="entry name" value="DNA/RNA_pol_sf"/>
</dbReference>
<dbReference type="Gene3D" id="3.30.420.10">
    <property type="entry name" value="Ribonuclease H-like superfamily/Ribonuclease H"/>
    <property type="match status" value="1"/>
</dbReference>
<dbReference type="InterPro" id="IPR012337">
    <property type="entry name" value="RNaseH-like_sf"/>
</dbReference>
<dbReference type="Pfam" id="PF07727">
    <property type="entry name" value="RVT_2"/>
    <property type="match status" value="1"/>
</dbReference>
<dbReference type="EMBL" id="KQ030895">
    <property type="protein sequence ID" value="KJZ68438.1"/>
    <property type="molecule type" value="Genomic_DNA"/>
</dbReference>
<proteinExistence type="predicted"/>
<dbReference type="PANTHER" id="PTHR11439:SF438">
    <property type="entry name" value="REVERSE TRANSCRIPTASE TY1_COPIA-TYPE DOMAIN-CONTAINING PROTEIN"/>
    <property type="match status" value="1"/>
</dbReference>
<evidence type="ECO:0000313" key="7">
    <source>
        <dbReference type="EMBL" id="KJZ68438.1"/>
    </source>
</evidence>
<dbReference type="Proteomes" id="UP000054481">
    <property type="component" value="Unassembled WGS sequence"/>
</dbReference>
<dbReference type="InterPro" id="IPR001584">
    <property type="entry name" value="Integrase_cat-core"/>
</dbReference>
<dbReference type="GO" id="GO:0015074">
    <property type="term" value="P:DNA integration"/>
    <property type="evidence" value="ECO:0007669"/>
    <property type="project" value="InterPro"/>
</dbReference>
<name>A0A0F7ZQT8_9HYPO</name>
<feature type="region of interest" description="Disordered" evidence="5">
    <location>
        <begin position="302"/>
        <end position="338"/>
    </location>
</feature>
<evidence type="ECO:0000256" key="5">
    <source>
        <dbReference type="SAM" id="MobiDB-lite"/>
    </source>
</evidence>
<dbReference type="OrthoDB" id="4924025at2759"/>
<dbReference type="SUPFAM" id="SSF56672">
    <property type="entry name" value="DNA/RNA polymerases"/>
    <property type="match status" value="1"/>
</dbReference>
<dbReference type="GO" id="GO:0003723">
    <property type="term" value="F:RNA binding"/>
    <property type="evidence" value="ECO:0007669"/>
    <property type="project" value="UniProtKB-KW"/>
</dbReference>
<keyword evidence="2" id="KW-0064">Aspartyl protease</keyword>